<evidence type="ECO:0000256" key="2">
    <source>
        <dbReference type="SAM" id="Phobius"/>
    </source>
</evidence>
<evidence type="ECO:0000313" key="4">
    <source>
        <dbReference type="Proteomes" id="UP001300745"/>
    </source>
</evidence>
<feature type="transmembrane region" description="Helical" evidence="2">
    <location>
        <begin position="80"/>
        <end position="100"/>
    </location>
</feature>
<proteinExistence type="predicted"/>
<dbReference type="Proteomes" id="UP001300745">
    <property type="component" value="Unassembled WGS sequence"/>
</dbReference>
<reference evidence="3 4" key="1">
    <citation type="submission" date="2022-11" db="EMBL/GenBank/DDBJ databases">
        <title>Mycobacterium sp. nov.</title>
        <authorList>
            <person name="Papic B."/>
            <person name="Spicic S."/>
            <person name="Duvnjak S."/>
        </authorList>
    </citation>
    <scope>NUCLEOTIDE SEQUENCE [LARGE SCALE GENOMIC DNA]</scope>
    <source>
        <strain evidence="3 4">CVI_P4</strain>
    </source>
</reference>
<keyword evidence="2" id="KW-0812">Transmembrane</keyword>
<keyword evidence="2" id="KW-1133">Transmembrane helix</keyword>
<feature type="compositionally biased region" description="Basic and acidic residues" evidence="1">
    <location>
        <begin position="144"/>
        <end position="164"/>
    </location>
</feature>
<organism evidence="3 4">
    <name type="scientific">Mycobacterium pinniadriaticum</name>
    <dbReference type="NCBI Taxonomy" id="2994102"/>
    <lineage>
        <taxon>Bacteria</taxon>
        <taxon>Bacillati</taxon>
        <taxon>Actinomycetota</taxon>
        <taxon>Actinomycetes</taxon>
        <taxon>Mycobacteriales</taxon>
        <taxon>Mycobacteriaceae</taxon>
        <taxon>Mycobacterium</taxon>
    </lineage>
</organism>
<feature type="region of interest" description="Disordered" evidence="1">
    <location>
        <begin position="138"/>
        <end position="171"/>
    </location>
</feature>
<evidence type="ECO:0000256" key="1">
    <source>
        <dbReference type="SAM" id="MobiDB-lite"/>
    </source>
</evidence>
<comment type="caution">
    <text evidence="3">The sequence shown here is derived from an EMBL/GenBank/DDBJ whole genome shotgun (WGS) entry which is preliminary data.</text>
</comment>
<keyword evidence="4" id="KW-1185">Reference proteome</keyword>
<keyword evidence="2" id="KW-0472">Membrane</keyword>
<evidence type="ECO:0000313" key="3">
    <source>
        <dbReference type="EMBL" id="MCX2937312.1"/>
    </source>
</evidence>
<gene>
    <name evidence="3" type="ORF">ORI27_11405</name>
</gene>
<protein>
    <submittedName>
        <fullName evidence="3">Uncharacterized protein</fullName>
    </submittedName>
</protein>
<accession>A0ABT3SEL6</accession>
<dbReference type="EMBL" id="JAPJDO010000008">
    <property type="protein sequence ID" value="MCX2937312.1"/>
    <property type="molecule type" value="Genomic_DNA"/>
</dbReference>
<name>A0ABT3SEL6_9MYCO</name>
<feature type="transmembrane region" description="Helical" evidence="2">
    <location>
        <begin position="106"/>
        <end position="127"/>
    </location>
</feature>
<dbReference type="RefSeq" id="WP_265996946.1">
    <property type="nucleotide sequence ID" value="NZ_JAPJDN010000008.1"/>
</dbReference>
<feature type="region of interest" description="Disordered" evidence="1">
    <location>
        <begin position="191"/>
        <end position="239"/>
    </location>
</feature>
<sequence>MTAPPPEAGVVVARPEVRAVQLAAVSSVDIRTGVAVDRPAAALRPATADAASVPTPWEVGSALLADKWVRAALAIGLTPLWYVGFPVTLPLSIFVAGILYEYGSPTLNPLVTSIVIFAGVPIFAVYASVVQLLPAASAPAADQSPRRHSTDPSVGDHSRADKHPGVAGSRRASAASVRALATADVTIAGGAQSATGNRAAARRGHGDGASAAHEVKGSGTAKSGTGRSARATGNRGQSN</sequence>